<dbReference type="InterPro" id="IPR015421">
    <property type="entry name" value="PyrdxlP-dep_Trfase_major"/>
</dbReference>
<dbReference type="PROSITE" id="PS50254">
    <property type="entry name" value="REL_2"/>
    <property type="match status" value="1"/>
</dbReference>
<comment type="caution">
    <text evidence="8">The sequence shown here is derived from an EMBL/GenBank/DDBJ whole genome shotgun (WGS) entry which is preliminary data.</text>
</comment>
<dbReference type="InterPro" id="IPR015422">
    <property type="entry name" value="PyrdxlP-dep_Trfase_small"/>
</dbReference>
<gene>
    <name evidence="8" type="ORF">ACFSUC_12545</name>
</gene>
<evidence type="ECO:0000256" key="4">
    <source>
        <dbReference type="ARBA" id="ARBA00022898"/>
    </source>
</evidence>
<accession>A0ABW5RCD4</accession>
<dbReference type="InterPro" id="IPR002129">
    <property type="entry name" value="PyrdxlP-dep_de-COase"/>
</dbReference>
<keyword evidence="4 6" id="KW-0663">Pyridoxal phosphate</keyword>
<feature type="domain" description="RHD" evidence="7">
    <location>
        <begin position="409"/>
        <end position="435"/>
    </location>
</feature>
<dbReference type="PROSITE" id="PS00392">
    <property type="entry name" value="DDC_GAD_HDC_YDC"/>
    <property type="match status" value="1"/>
</dbReference>
<keyword evidence="3" id="KW-0210">Decarboxylase</keyword>
<evidence type="ECO:0000259" key="7">
    <source>
        <dbReference type="PROSITE" id="PS50254"/>
    </source>
</evidence>
<reference evidence="9" key="1">
    <citation type="journal article" date="2019" name="Int. J. Syst. Evol. Microbiol.">
        <title>The Global Catalogue of Microorganisms (GCM) 10K type strain sequencing project: providing services to taxonomists for standard genome sequencing and annotation.</title>
        <authorList>
            <consortium name="The Broad Institute Genomics Platform"/>
            <consortium name="The Broad Institute Genome Sequencing Center for Infectious Disease"/>
            <person name="Wu L."/>
            <person name="Ma J."/>
        </authorList>
    </citation>
    <scope>NUCLEOTIDE SEQUENCE [LARGE SCALE GENOMIC DNA]</scope>
    <source>
        <strain evidence="9">KCTC 33676</strain>
    </source>
</reference>
<dbReference type="Proteomes" id="UP001597497">
    <property type="component" value="Unassembled WGS sequence"/>
</dbReference>
<dbReference type="RefSeq" id="WP_379929960.1">
    <property type="nucleotide sequence ID" value="NZ_JBHUMM010000037.1"/>
</dbReference>
<protein>
    <submittedName>
        <fullName evidence="8">Pyridoxal phosphate-dependent decarboxylase family protein</fullName>
    </submittedName>
</protein>
<dbReference type="Pfam" id="PF00282">
    <property type="entry name" value="Pyridoxal_deC"/>
    <property type="match status" value="1"/>
</dbReference>
<dbReference type="PANTHER" id="PTHR45677">
    <property type="entry name" value="GLUTAMATE DECARBOXYLASE-RELATED"/>
    <property type="match status" value="1"/>
</dbReference>
<dbReference type="SUPFAM" id="SSF53383">
    <property type="entry name" value="PLP-dependent transferases"/>
    <property type="match status" value="1"/>
</dbReference>
<comment type="similarity">
    <text evidence="2 6">Belongs to the group II decarboxylase family.</text>
</comment>
<evidence type="ECO:0000256" key="6">
    <source>
        <dbReference type="RuleBase" id="RU000382"/>
    </source>
</evidence>
<evidence type="ECO:0000313" key="8">
    <source>
        <dbReference type="EMBL" id="MFD2672395.1"/>
    </source>
</evidence>
<evidence type="ECO:0000313" key="9">
    <source>
        <dbReference type="Proteomes" id="UP001597497"/>
    </source>
</evidence>
<evidence type="ECO:0000256" key="3">
    <source>
        <dbReference type="ARBA" id="ARBA00022793"/>
    </source>
</evidence>
<dbReference type="InterPro" id="IPR011539">
    <property type="entry name" value="RHD_DNA_bind_dom"/>
</dbReference>
<dbReference type="EMBL" id="JBHUMM010000037">
    <property type="protein sequence ID" value="MFD2672395.1"/>
    <property type="molecule type" value="Genomic_DNA"/>
</dbReference>
<evidence type="ECO:0000256" key="5">
    <source>
        <dbReference type="ARBA" id="ARBA00023239"/>
    </source>
</evidence>
<dbReference type="Gene3D" id="3.40.640.10">
    <property type="entry name" value="Type I PLP-dependent aspartate aminotransferase-like (Major domain)"/>
    <property type="match status" value="1"/>
</dbReference>
<dbReference type="PANTHER" id="PTHR45677:SF8">
    <property type="entry name" value="CYSTEINE SULFINIC ACID DECARBOXYLASE"/>
    <property type="match status" value="1"/>
</dbReference>
<comment type="cofactor">
    <cofactor evidence="1 6">
        <name>pyridoxal 5'-phosphate</name>
        <dbReference type="ChEBI" id="CHEBI:597326"/>
    </cofactor>
</comment>
<proteinExistence type="inferred from homology"/>
<evidence type="ECO:0000256" key="1">
    <source>
        <dbReference type="ARBA" id="ARBA00001933"/>
    </source>
</evidence>
<dbReference type="InterPro" id="IPR015424">
    <property type="entry name" value="PyrdxlP-dep_Trfase"/>
</dbReference>
<keyword evidence="9" id="KW-1185">Reference proteome</keyword>
<name>A0ABW5RCD4_9BACL</name>
<dbReference type="Gene3D" id="3.90.1150.10">
    <property type="entry name" value="Aspartate Aminotransferase, domain 1"/>
    <property type="match status" value="1"/>
</dbReference>
<dbReference type="CDD" id="cd06450">
    <property type="entry name" value="DOPA_deC_like"/>
    <property type="match status" value="1"/>
</dbReference>
<dbReference type="Gene3D" id="1.20.1650.10">
    <property type="entry name" value="PLP-dependent transferases"/>
    <property type="match status" value="1"/>
</dbReference>
<evidence type="ECO:0000256" key="2">
    <source>
        <dbReference type="ARBA" id="ARBA00009533"/>
    </source>
</evidence>
<sequence length="526" mass="58653">MHTEQTVIPGNWTSRFLNGAPESQEQLEAGVQLALQKLSDHFTSVDQPYSGATVSQLREQIRAESSFPVHGRSLEEAMKLIEPLLQHAVAVHHPKCAAHLHCPPLIPAIAAELLVGATNQSMDSWDQSPAATLLEQELVQWLCALFAYDCSVADGVFTSGGTQSNLMGLLYARDAFTARHWNWNVHQQGLHPDSHQLRILCSHTAHFTVRQSASLLGLGEAAVIPIQTDHTYRMCMNDLDLKLEEMARSGAIPFAIVATAGTTDFGAIDPIEEIARRTQNRGIWLHVDAAYGGALMLSEKHRHRLQGVEAADSITVDFHKLFYQPISCGAFLMKDRQHFRLNQIHADYLNPVEDEWSGIPNLVNKSLQTTRRFDALKLYLSLQVTGTSGMAEMIEHTMDMAGVAAREVEADPVFEWLHTPALNALTFRYRCQGNARLAREVSVSNELENAVNHQIPERLIHQGVAVIAQTKVGQKACLKLTLLNPLLTRQDVLELLDAIKSAGWNLEQQLERDIDSIHKREWINHS</sequence>
<organism evidence="8 9">
    <name type="scientific">Marinicrinis sediminis</name>
    <dbReference type="NCBI Taxonomy" id="1652465"/>
    <lineage>
        <taxon>Bacteria</taxon>
        <taxon>Bacillati</taxon>
        <taxon>Bacillota</taxon>
        <taxon>Bacilli</taxon>
        <taxon>Bacillales</taxon>
        <taxon>Paenibacillaceae</taxon>
    </lineage>
</organism>
<keyword evidence="5 6" id="KW-0456">Lyase</keyword>
<dbReference type="InterPro" id="IPR021115">
    <property type="entry name" value="Pyridoxal-P_BS"/>
</dbReference>